<name>A0ABQ0D173_9HELI</name>
<accession>A0ABQ0D173</accession>
<dbReference type="PANTHER" id="PTHR30381:SF0">
    <property type="entry name" value="FLAGELLAR P-RING PROTEIN"/>
    <property type="match status" value="1"/>
</dbReference>
<evidence type="ECO:0000256" key="5">
    <source>
        <dbReference type="HAMAP-Rule" id="MF_00416"/>
    </source>
</evidence>
<sequence length="349" mass="37020">MMRLKNLIKYILSILCFVCVMFGAILYAEKIGDLTNIAGVRDNQLMGYGIVIGLNGTGDKGGSKFTAQSMANMLETMNVKVAADDIKSKNVAAVMVTASLPPFARQGDRIDIKISSIGDAKSLQGGTLVMTPLNAVDGQIYAVAQGAISVGKGDSLVSGTINGGATIEKEVIYNLANQSSTTLSLKKSDFQNAIKVQNKINEVFGDNSATALDSRTIKINKPNNLSMIEFLALVQEVDIPYSAREKIVIDEKSGTIVSGLGISVQPIVLTHGDLTLKITNEFDTNDKSTKVDSMTLDPQTNTLSSNGKTPTVASVVRALQRLGASPQSIVSILETMKRSGAIAADIEVL</sequence>
<comment type="similarity">
    <text evidence="5">Belongs to the FlgI family.</text>
</comment>
<protein>
    <recommendedName>
        <fullName evidence="5">Flagellar P-ring protein</fullName>
    </recommendedName>
    <alternativeName>
        <fullName evidence="5">Basal body P-ring protein</fullName>
    </alternativeName>
</protein>
<evidence type="ECO:0000313" key="8">
    <source>
        <dbReference type="Proteomes" id="UP001562457"/>
    </source>
</evidence>
<keyword evidence="8" id="KW-1185">Reference proteome</keyword>
<gene>
    <name evidence="5 7" type="primary">flgI</name>
    <name evidence="7" type="ORF">NHP164001_01070</name>
</gene>
<dbReference type="PRINTS" id="PR01010">
    <property type="entry name" value="FLGPRINGFLGI"/>
</dbReference>
<evidence type="ECO:0000256" key="3">
    <source>
        <dbReference type="ARBA" id="ARBA00022729"/>
    </source>
</evidence>
<keyword evidence="7" id="KW-0969">Cilium</keyword>
<keyword evidence="3" id="KW-0732">Signal</keyword>
<dbReference type="Proteomes" id="UP001562457">
    <property type="component" value="Unassembled WGS sequence"/>
</dbReference>
<comment type="function">
    <text evidence="1 5">Assembles around the rod to form the L-ring and probably protects the motor/basal body from shearing forces during rotation.</text>
</comment>
<comment type="subunit">
    <text evidence="5">The basal body constitutes a major portion of the flagellar organelle and consists of four rings (L,P,S, and M) mounted on a central rod.</text>
</comment>
<keyword evidence="6" id="KW-1133">Transmembrane helix</keyword>
<keyword evidence="4 5" id="KW-0975">Bacterial flagellum</keyword>
<dbReference type="HAMAP" id="MF_00416">
    <property type="entry name" value="FlgI"/>
    <property type="match status" value="1"/>
</dbReference>
<dbReference type="EMBL" id="BAAFHN010000001">
    <property type="protein sequence ID" value="GAB0172094.1"/>
    <property type="molecule type" value="Genomic_DNA"/>
</dbReference>
<keyword evidence="6" id="KW-0472">Membrane</keyword>
<feature type="transmembrane region" description="Helical" evidence="6">
    <location>
        <begin position="7"/>
        <end position="28"/>
    </location>
</feature>
<comment type="subcellular location">
    <subcellularLocation>
        <location evidence="2 5">Bacterial flagellum basal body</location>
    </subcellularLocation>
</comment>
<keyword evidence="6" id="KW-0812">Transmembrane</keyword>
<dbReference type="Pfam" id="PF02119">
    <property type="entry name" value="FlgI"/>
    <property type="match status" value="1"/>
</dbReference>
<keyword evidence="7" id="KW-0282">Flagellum</keyword>
<dbReference type="InterPro" id="IPR001782">
    <property type="entry name" value="Flag_FlgI"/>
</dbReference>
<comment type="caution">
    <text evidence="7">The sequence shown here is derived from an EMBL/GenBank/DDBJ whole genome shotgun (WGS) entry which is preliminary data.</text>
</comment>
<evidence type="ECO:0000256" key="4">
    <source>
        <dbReference type="ARBA" id="ARBA00023143"/>
    </source>
</evidence>
<dbReference type="PANTHER" id="PTHR30381">
    <property type="entry name" value="FLAGELLAR P-RING PERIPLASMIC PROTEIN FLGI"/>
    <property type="match status" value="1"/>
</dbReference>
<evidence type="ECO:0000256" key="6">
    <source>
        <dbReference type="SAM" id="Phobius"/>
    </source>
</evidence>
<evidence type="ECO:0000256" key="2">
    <source>
        <dbReference type="ARBA" id="ARBA00004117"/>
    </source>
</evidence>
<dbReference type="NCBIfam" id="NF003676">
    <property type="entry name" value="PRK05303.1"/>
    <property type="match status" value="1"/>
</dbReference>
<reference evidence="7 8" key="1">
    <citation type="submission" date="2024-06" db="EMBL/GenBank/DDBJ databases">
        <title>Draft genome sequence of Helicobacter trogontum NHP16-4001.</title>
        <authorList>
            <person name="Rimbara E."/>
            <person name="Suzuki M."/>
        </authorList>
    </citation>
    <scope>NUCLEOTIDE SEQUENCE [LARGE SCALE GENOMIC DNA]</scope>
    <source>
        <strain evidence="7 8">NHP16-4001</strain>
    </source>
</reference>
<proteinExistence type="inferred from homology"/>
<keyword evidence="7" id="KW-0966">Cell projection</keyword>
<organism evidence="7 8">
    <name type="scientific">Helicobacter trogontum</name>
    <dbReference type="NCBI Taxonomy" id="50960"/>
    <lineage>
        <taxon>Bacteria</taxon>
        <taxon>Pseudomonadati</taxon>
        <taxon>Campylobacterota</taxon>
        <taxon>Epsilonproteobacteria</taxon>
        <taxon>Campylobacterales</taxon>
        <taxon>Helicobacteraceae</taxon>
        <taxon>Helicobacter</taxon>
    </lineage>
</organism>
<evidence type="ECO:0000256" key="1">
    <source>
        <dbReference type="ARBA" id="ARBA00002591"/>
    </source>
</evidence>
<evidence type="ECO:0000313" key="7">
    <source>
        <dbReference type="EMBL" id="GAB0172094.1"/>
    </source>
</evidence>